<evidence type="ECO:0000256" key="1">
    <source>
        <dbReference type="ARBA" id="ARBA00006607"/>
    </source>
</evidence>
<dbReference type="SUPFAM" id="SSF48592">
    <property type="entry name" value="GroEL equatorial domain-like"/>
    <property type="match status" value="1"/>
</dbReference>
<dbReference type="GO" id="GO:0140662">
    <property type="term" value="F:ATP-dependent protein folding chaperone"/>
    <property type="evidence" value="ECO:0007669"/>
    <property type="project" value="InterPro"/>
</dbReference>
<keyword evidence="2" id="KW-0143">Chaperone</keyword>
<reference evidence="4 5" key="1">
    <citation type="submission" date="2018-06" db="EMBL/GenBank/DDBJ databases">
        <title>The Genome of Cuscuta australis (Dodder) Provides Insight into the Evolution of Plant Parasitism.</title>
        <authorList>
            <person name="Liu H."/>
        </authorList>
    </citation>
    <scope>NUCLEOTIDE SEQUENCE [LARGE SCALE GENOMIC DNA]</scope>
    <source>
        <strain evidence="5">cv. Yunnan</strain>
        <tissue evidence="4">Vines</tissue>
    </source>
</reference>
<proteinExistence type="inferred from homology"/>
<feature type="signal peptide" evidence="3">
    <location>
        <begin position="1"/>
        <end position="17"/>
    </location>
</feature>
<dbReference type="InterPro" id="IPR027413">
    <property type="entry name" value="GROEL-like_equatorial_sf"/>
</dbReference>
<dbReference type="InterPro" id="IPR001844">
    <property type="entry name" value="Cpn60/GroEL"/>
</dbReference>
<accession>A0A328DF58</accession>
<protein>
    <submittedName>
        <fullName evidence="4">Uncharacterized protein</fullName>
    </submittedName>
</protein>
<sequence length="123" mass="13416">MCRSIVLNLAILRLGFAVEDLSMSGLMCFKVICFKETCKLYFIPSSGSVTLLFICSIVSTDSAELVKQVPNATYPAAKDGTTCATVLTREIHTEGCKELAAGVNVMDLHSGIIKVVKWWLLLL</sequence>
<keyword evidence="3" id="KW-0732">Signal</keyword>
<dbReference type="Gene3D" id="1.10.560.10">
    <property type="entry name" value="GroEL-like equatorial domain"/>
    <property type="match status" value="1"/>
</dbReference>
<name>A0A328DF58_9ASTE</name>
<keyword evidence="5" id="KW-1185">Reference proteome</keyword>
<evidence type="ECO:0000256" key="2">
    <source>
        <dbReference type="ARBA" id="ARBA00023186"/>
    </source>
</evidence>
<evidence type="ECO:0000313" key="4">
    <source>
        <dbReference type="EMBL" id="RAL44096.1"/>
    </source>
</evidence>
<dbReference type="AlphaFoldDB" id="A0A328DF58"/>
<comment type="caution">
    <text evidence="4">The sequence shown here is derived from an EMBL/GenBank/DDBJ whole genome shotgun (WGS) entry which is preliminary data.</text>
</comment>
<gene>
    <name evidence="4" type="ORF">DM860_015017</name>
</gene>
<evidence type="ECO:0000313" key="5">
    <source>
        <dbReference type="Proteomes" id="UP000249390"/>
    </source>
</evidence>
<organism evidence="4 5">
    <name type="scientific">Cuscuta australis</name>
    <dbReference type="NCBI Taxonomy" id="267555"/>
    <lineage>
        <taxon>Eukaryota</taxon>
        <taxon>Viridiplantae</taxon>
        <taxon>Streptophyta</taxon>
        <taxon>Embryophyta</taxon>
        <taxon>Tracheophyta</taxon>
        <taxon>Spermatophyta</taxon>
        <taxon>Magnoliopsida</taxon>
        <taxon>eudicotyledons</taxon>
        <taxon>Gunneridae</taxon>
        <taxon>Pentapetalae</taxon>
        <taxon>asterids</taxon>
        <taxon>lamiids</taxon>
        <taxon>Solanales</taxon>
        <taxon>Convolvulaceae</taxon>
        <taxon>Cuscuteae</taxon>
        <taxon>Cuscuta</taxon>
        <taxon>Cuscuta subgen. Grammica</taxon>
        <taxon>Cuscuta sect. Cleistogrammica</taxon>
    </lineage>
</organism>
<feature type="chain" id="PRO_5016461353" evidence="3">
    <location>
        <begin position="18"/>
        <end position="123"/>
    </location>
</feature>
<dbReference type="GO" id="GO:0042026">
    <property type="term" value="P:protein refolding"/>
    <property type="evidence" value="ECO:0007669"/>
    <property type="project" value="InterPro"/>
</dbReference>
<dbReference type="Proteomes" id="UP000249390">
    <property type="component" value="Unassembled WGS sequence"/>
</dbReference>
<dbReference type="EMBL" id="NQVE01000148">
    <property type="protein sequence ID" value="RAL44096.1"/>
    <property type="molecule type" value="Genomic_DNA"/>
</dbReference>
<evidence type="ECO:0000256" key="3">
    <source>
        <dbReference type="SAM" id="SignalP"/>
    </source>
</evidence>
<dbReference type="PANTHER" id="PTHR45633">
    <property type="entry name" value="60 KDA HEAT SHOCK PROTEIN, MITOCHONDRIAL"/>
    <property type="match status" value="1"/>
</dbReference>
<comment type="similarity">
    <text evidence="1">Belongs to the chaperonin (HSP60) family.</text>
</comment>